<feature type="region of interest" description="Disordered" evidence="1">
    <location>
        <begin position="649"/>
        <end position="679"/>
    </location>
</feature>
<evidence type="ECO:0000313" key="2">
    <source>
        <dbReference type="EMBL" id="CEM12075.1"/>
    </source>
</evidence>
<feature type="region of interest" description="Disordered" evidence="1">
    <location>
        <begin position="1"/>
        <end position="187"/>
    </location>
</feature>
<accession>A0A0G4FGV1</accession>
<evidence type="ECO:0000256" key="1">
    <source>
        <dbReference type="SAM" id="MobiDB-lite"/>
    </source>
</evidence>
<feature type="compositionally biased region" description="Basic and acidic residues" evidence="1">
    <location>
        <begin position="801"/>
        <end position="813"/>
    </location>
</feature>
<keyword evidence="3" id="KW-1185">Reference proteome</keyword>
<reference evidence="2 3" key="1">
    <citation type="submission" date="2014-11" db="EMBL/GenBank/DDBJ databases">
        <authorList>
            <person name="Zhu J."/>
            <person name="Qi W."/>
            <person name="Song R."/>
        </authorList>
    </citation>
    <scope>NUCLEOTIDE SEQUENCE [LARGE SCALE GENOMIC DNA]</scope>
</reference>
<name>A0A0G4FGV1_VITBC</name>
<dbReference type="InParanoid" id="A0A0G4FGV1"/>
<feature type="compositionally biased region" description="Polar residues" evidence="1">
    <location>
        <begin position="770"/>
        <end position="781"/>
    </location>
</feature>
<feature type="region of interest" description="Disordered" evidence="1">
    <location>
        <begin position="763"/>
        <end position="813"/>
    </location>
</feature>
<feature type="region of interest" description="Disordered" evidence="1">
    <location>
        <begin position="497"/>
        <end position="519"/>
    </location>
</feature>
<feature type="compositionally biased region" description="Basic and acidic residues" evidence="1">
    <location>
        <begin position="80"/>
        <end position="95"/>
    </location>
</feature>
<feature type="compositionally biased region" description="Low complexity" evidence="1">
    <location>
        <begin position="790"/>
        <end position="800"/>
    </location>
</feature>
<proteinExistence type="predicted"/>
<dbReference type="Proteomes" id="UP000041254">
    <property type="component" value="Unassembled WGS sequence"/>
</dbReference>
<dbReference type="VEuPathDB" id="CryptoDB:Vbra_9158"/>
<feature type="compositionally biased region" description="Low complexity" evidence="1">
    <location>
        <begin position="285"/>
        <end position="299"/>
    </location>
</feature>
<dbReference type="AlphaFoldDB" id="A0A0G4FGV1"/>
<dbReference type="EMBL" id="CDMY01000432">
    <property type="protein sequence ID" value="CEM12075.1"/>
    <property type="molecule type" value="Genomic_DNA"/>
</dbReference>
<organism evidence="2 3">
    <name type="scientific">Vitrella brassicaformis (strain CCMP3155)</name>
    <dbReference type="NCBI Taxonomy" id="1169540"/>
    <lineage>
        <taxon>Eukaryota</taxon>
        <taxon>Sar</taxon>
        <taxon>Alveolata</taxon>
        <taxon>Colpodellida</taxon>
        <taxon>Vitrellaceae</taxon>
        <taxon>Vitrella</taxon>
    </lineage>
</organism>
<protein>
    <submittedName>
        <fullName evidence="2">Uncharacterized protein</fullName>
    </submittedName>
</protein>
<feature type="region of interest" description="Disordered" evidence="1">
    <location>
        <begin position="271"/>
        <end position="309"/>
    </location>
</feature>
<gene>
    <name evidence="2" type="ORF">Vbra_9158</name>
</gene>
<feature type="compositionally biased region" description="Basic and acidic residues" evidence="1">
    <location>
        <begin position="56"/>
        <end position="73"/>
    </location>
</feature>
<evidence type="ECO:0000313" key="3">
    <source>
        <dbReference type="Proteomes" id="UP000041254"/>
    </source>
</evidence>
<feature type="compositionally biased region" description="Polar residues" evidence="1">
    <location>
        <begin position="38"/>
        <end position="48"/>
    </location>
</feature>
<sequence>MGQAQQRVKRVKRKAAEATQKSYFLKRARLQAEEDGNQSDPTYQQISMQLLRPRKSKESIVDKYKKEDEERELHRKRNRKPDEQLKPDASSKPKPDLPMSLAPPSRRSIGQPSYRASVDDQEAGAAGGDVISAPKIPMYRSRRNSHPEREEQPFQAFLKPSAPSLPAPIDTNQSHQLNRPPAAAASSMRPFDNAPGLLPPSTIFRQAEGATVGGGGLRALSDNTSESGFLLRPLPRERVEESDVWVRGAVEWPSERRVAGDWRDGEMPLMSSRLKAGSDPPWPSMAPASHPPLSSLSSMRIGPSHDDRYMLTDSSFQQHHNRNDIGSTFSLRPLAHAPPSVQGQFELMPPAAPVDHPRRDNAPFFLQRHPPAPQHTHTTLTASDGWMQPSSSLSAMGGPLEGYAAAVVRDPQASRQGGDGGWRRPASIGGPFAGEQVGDGWDPMSQLQERRASGLMGGRPHATMQQPFQPFPADTRVIHDQPSLTDCRDDEPDFAHPSSVFARPDRPFAKPPTPPLSRHKDTNMLQLAKAAALKNALSLPGADGGVPFTLQQPPPISVGANDHEPQQEQTTMNVNGATAMCMKESDQWPTGACGNGDGEGVGCGEASHAQVDNGVCAEECADEESCVEEACGDPSAGARRLNFPAVLELSPDSSSPLPPFCKQERSQQADSVRQPDSRPALTTINGFPALSLFSLSAADREKPLLQILQTIPVSREAREEQDLKTPAEKQREPPAFATLMQAQTPRPFLALMDNQGHQAAAAAAAAASNCEPQGHSSTPHPQQEAICDTDSSAARSLSSRAADDDMDKQQKEHMQHQCYEFSLPLPLTRVEWKVPSLMLAQSVPLMFARDAHIHNTHSTDMFQHQQQQSLCTVLPCHLMYRLIANT</sequence>